<protein>
    <submittedName>
        <fullName evidence="9">Sulfonate permease</fullName>
    </submittedName>
</protein>
<evidence type="ECO:0000256" key="4">
    <source>
        <dbReference type="ARBA" id="ARBA00022692"/>
    </source>
</evidence>
<evidence type="ECO:0000256" key="5">
    <source>
        <dbReference type="ARBA" id="ARBA00022989"/>
    </source>
</evidence>
<feature type="transmembrane region" description="Helical" evidence="7">
    <location>
        <begin position="175"/>
        <end position="194"/>
    </location>
</feature>
<feature type="transmembrane region" description="Helical" evidence="7">
    <location>
        <begin position="77"/>
        <end position="97"/>
    </location>
</feature>
<sequence length="267" mass="29630">MRCPMRDDFQFGKKAGRLLIKIILPAMIIAGWQILVIYGDLPPILLPKLEKVGADFITYLMNGELLHHVLISLRRCAIGFFAGSATGIAMGILLGWFRRLEDFFDVTLNFSRSIPKTALAPLLIVWFGFGDFPKVLLIGLGAFFYTVIPTLEGVRNVDNLLVKSARSMGANDRQIVLSVILPASMPSIYAGIRIAAASSFVILLFVEIISGNSGLGFLLENSRESLNTSTMFMTLIVVGILGFSLDWLVRFTEKKVMPWQRGRTLSR</sequence>
<evidence type="ECO:0000256" key="3">
    <source>
        <dbReference type="ARBA" id="ARBA00022475"/>
    </source>
</evidence>
<dbReference type="InterPro" id="IPR035906">
    <property type="entry name" value="MetI-like_sf"/>
</dbReference>
<keyword evidence="2 7" id="KW-0813">Transport</keyword>
<dbReference type="FunFam" id="1.10.3720.10:FF:000003">
    <property type="entry name" value="Aliphatic sulfonate ABC transporter permease"/>
    <property type="match status" value="1"/>
</dbReference>
<evidence type="ECO:0000256" key="2">
    <source>
        <dbReference type="ARBA" id="ARBA00022448"/>
    </source>
</evidence>
<dbReference type="GO" id="GO:0005886">
    <property type="term" value="C:plasma membrane"/>
    <property type="evidence" value="ECO:0007669"/>
    <property type="project" value="UniProtKB-SubCell"/>
</dbReference>
<comment type="similarity">
    <text evidence="7">Belongs to the binding-protein-dependent transport system permease family.</text>
</comment>
<dbReference type="PANTHER" id="PTHR30151">
    <property type="entry name" value="ALKANE SULFONATE ABC TRANSPORTER-RELATED, MEMBRANE SUBUNIT"/>
    <property type="match status" value="1"/>
</dbReference>
<dbReference type="GO" id="GO:0042918">
    <property type="term" value="P:alkanesulfonate transmembrane transport"/>
    <property type="evidence" value="ECO:0007669"/>
    <property type="project" value="UniProtKB-ARBA"/>
</dbReference>
<proteinExistence type="inferred from homology"/>
<dbReference type="PANTHER" id="PTHR30151:SF0">
    <property type="entry name" value="ABC TRANSPORTER PERMEASE PROTEIN MJ0413-RELATED"/>
    <property type="match status" value="1"/>
</dbReference>
<feature type="domain" description="ABC transmembrane type-1" evidence="8">
    <location>
        <begin position="69"/>
        <end position="249"/>
    </location>
</feature>
<evidence type="ECO:0000313" key="9">
    <source>
        <dbReference type="EMBL" id="ADB92526.1"/>
    </source>
</evidence>
<dbReference type="InterPro" id="IPR000515">
    <property type="entry name" value="MetI-like"/>
</dbReference>
<dbReference type="CDD" id="cd06261">
    <property type="entry name" value="TM_PBP2"/>
    <property type="match status" value="1"/>
</dbReference>
<name>D3JWV6_9BACT</name>
<reference evidence="9" key="1">
    <citation type="journal article" date="2010" name="J. Bacteriol.">
        <title>Identification and heterologous expression of genes involved in anaerobic dissimilatory phosphite oxidation by Desulfotignum phosphitoxidans.</title>
        <authorList>
            <person name="Simeonova D.D."/>
            <person name="Wilson M.M."/>
            <person name="Metcalf W.W."/>
            <person name="Schink B."/>
        </authorList>
    </citation>
    <scope>NUCLEOTIDE SEQUENCE</scope>
    <source>
        <strain evidence="9">FiPS-3</strain>
    </source>
</reference>
<evidence type="ECO:0000259" key="8">
    <source>
        <dbReference type="PROSITE" id="PS50928"/>
    </source>
</evidence>
<feature type="transmembrane region" description="Helical" evidence="7">
    <location>
        <begin position="231"/>
        <end position="249"/>
    </location>
</feature>
<dbReference type="AlphaFoldDB" id="D3JWV6"/>
<evidence type="ECO:0000256" key="1">
    <source>
        <dbReference type="ARBA" id="ARBA00004651"/>
    </source>
</evidence>
<evidence type="ECO:0000256" key="6">
    <source>
        <dbReference type="ARBA" id="ARBA00023136"/>
    </source>
</evidence>
<dbReference type="SUPFAM" id="SSF161098">
    <property type="entry name" value="MetI-like"/>
    <property type="match status" value="1"/>
</dbReference>
<keyword evidence="6 7" id="KW-0472">Membrane</keyword>
<evidence type="ECO:0000256" key="7">
    <source>
        <dbReference type="RuleBase" id="RU363032"/>
    </source>
</evidence>
<dbReference type="PROSITE" id="PS50928">
    <property type="entry name" value="ABC_TM1"/>
    <property type="match status" value="1"/>
</dbReference>
<comment type="subcellular location">
    <subcellularLocation>
        <location evidence="1 7">Cell membrane</location>
        <topology evidence="1 7">Multi-pass membrane protein</topology>
    </subcellularLocation>
</comment>
<dbReference type="Gene3D" id="1.10.3720.10">
    <property type="entry name" value="MetI-like"/>
    <property type="match status" value="1"/>
</dbReference>
<accession>D3JWV6</accession>
<feature type="transmembrane region" description="Helical" evidence="7">
    <location>
        <begin position="18"/>
        <end position="39"/>
    </location>
</feature>
<keyword evidence="4 7" id="KW-0812">Transmembrane</keyword>
<organism evidence="9">
    <name type="scientific">Desulfotignum phosphitoxidans</name>
    <dbReference type="NCBI Taxonomy" id="190898"/>
    <lineage>
        <taxon>Bacteria</taxon>
        <taxon>Pseudomonadati</taxon>
        <taxon>Thermodesulfobacteriota</taxon>
        <taxon>Desulfobacteria</taxon>
        <taxon>Desulfobacterales</taxon>
        <taxon>Desulfobacteraceae</taxon>
        <taxon>Desulfotignum</taxon>
    </lineage>
</organism>
<dbReference type="EMBL" id="GU324300">
    <property type="protein sequence ID" value="ADB92526.1"/>
    <property type="molecule type" value="Genomic_DNA"/>
</dbReference>
<feature type="transmembrane region" description="Helical" evidence="7">
    <location>
        <begin position="109"/>
        <end position="129"/>
    </location>
</feature>
<keyword evidence="3" id="KW-1003">Cell membrane</keyword>
<keyword evidence="5 7" id="KW-1133">Transmembrane helix</keyword>
<feature type="transmembrane region" description="Helical" evidence="7">
    <location>
        <begin position="135"/>
        <end position="154"/>
    </location>
</feature>
<dbReference type="Pfam" id="PF00528">
    <property type="entry name" value="BPD_transp_1"/>
    <property type="match status" value="1"/>
</dbReference>